<reference evidence="5" key="1">
    <citation type="submission" date="2015-07" db="EMBL/GenBank/DDBJ databases">
        <title>Complete Genome of Thermincola ferriacetica strain Z-0001T.</title>
        <authorList>
            <person name="Lusk B."/>
            <person name="Badalamenti J.P."/>
            <person name="Parameswaran P."/>
            <person name="Bond D.R."/>
            <person name="Torres C.I."/>
        </authorList>
    </citation>
    <scope>NUCLEOTIDE SEQUENCE [LARGE SCALE GENOMIC DNA]</scope>
    <source>
        <strain evidence="5">Z-0001</strain>
    </source>
</reference>
<dbReference type="RefSeq" id="WP_013121269.1">
    <property type="nucleotide sequence ID" value="NZ_LGTE01000021.1"/>
</dbReference>
<keyword evidence="5" id="KW-1185">Reference proteome</keyword>
<sequence length="520" mass="58839">MENTLFDFKVEYVADLRRSYLELDKENLKADQIIGFQAEMIANNQIPGVLNLEIREKNAHAKLYYNLTGLISLANYLKRQKIGKTEFTLILERILSPILESKKYFLNSNSFLLDDNLIYINPDSGEVFLAYLPLELEQDITRTFKTFVTDLLVGKANIDTGDNFVQRLLQLLKAEDFNLPEFRKQLMKLIRVDDKLPEENPEQYNIRNFPPRPGTEPMPTQDEATPTPKLQLKRAPVIPLYNGLNFSPKPSFQRTVLPQPVKKMRAEKRINNQPPVPTNNKNSVRTKALGVMAVISVVSAIISNSGIDFARVLQNFTNKELAAAGGLLIFVITLSFYYRKVKRASAKGGSSVNQKDDNLPQTFNHLNMSKVDIETQPQRKTTLADLVISPLPPKPATGSPNYDRDETTLLEDYSDETTLLVENTYPVLKAANGGDKIILDKSTMVIGRNKETCDWVIANKSIGRAHAEIKCIDGVYYIVDLDSRNGTFINGDKLISNKQYALRENDKITFADVDYLFCSK</sequence>
<feature type="transmembrane region" description="Helical" evidence="2">
    <location>
        <begin position="288"/>
        <end position="309"/>
    </location>
</feature>
<keyword evidence="2" id="KW-1133">Transmembrane helix</keyword>
<dbReference type="CDD" id="cd00060">
    <property type="entry name" value="FHA"/>
    <property type="match status" value="1"/>
</dbReference>
<evidence type="ECO:0000313" key="4">
    <source>
        <dbReference type="EMBL" id="KNZ68805.1"/>
    </source>
</evidence>
<feature type="transmembrane region" description="Helical" evidence="2">
    <location>
        <begin position="321"/>
        <end position="338"/>
    </location>
</feature>
<dbReference type="EMBL" id="LGTE01000021">
    <property type="protein sequence ID" value="KNZ68805.1"/>
    <property type="molecule type" value="Genomic_DNA"/>
</dbReference>
<dbReference type="Proteomes" id="UP000037175">
    <property type="component" value="Unassembled WGS sequence"/>
</dbReference>
<gene>
    <name evidence="4" type="ORF">Tfer_2527</name>
</gene>
<dbReference type="SMART" id="SM00240">
    <property type="entry name" value="FHA"/>
    <property type="match status" value="1"/>
</dbReference>
<evidence type="ECO:0000256" key="2">
    <source>
        <dbReference type="SAM" id="Phobius"/>
    </source>
</evidence>
<comment type="caution">
    <text evidence="4">The sequence shown here is derived from an EMBL/GenBank/DDBJ whole genome shotgun (WGS) entry which is preliminary data.</text>
</comment>
<feature type="region of interest" description="Disordered" evidence="1">
    <location>
        <begin position="384"/>
        <end position="403"/>
    </location>
</feature>
<dbReference type="PANTHER" id="PTHR23308">
    <property type="entry name" value="NUCLEAR INHIBITOR OF PROTEIN PHOSPHATASE-1"/>
    <property type="match status" value="1"/>
</dbReference>
<dbReference type="Gene3D" id="2.60.200.20">
    <property type="match status" value="1"/>
</dbReference>
<dbReference type="PROSITE" id="PS50006">
    <property type="entry name" value="FHA_DOMAIN"/>
    <property type="match status" value="1"/>
</dbReference>
<proteinExistence type="predicted"/>
<evidence type="ECO:0000313" key="5">
    <source>
        <dbReference type="Proteomes" id="UP000037175"/>
    </source>
</evidence>
<dbReference type="SUPFAM" id="SSF49879">
    <property type="entry name" value="SMAD/FHA domain"/>
    <property type="match status" value="1"/>
</dbReference>
<protein>
    <submittedName>
        <fullName evidence="4">FHA domain-containing protein</fullName>
    </submittedName>
</protein>
<feature type="domain" description="FHA" evidence="3">
    <location>
        <begin position="444"/>
        <end position="494"/>
    </location>
</feature>
<accession>A0A0L6VZV8</accession>
<dbReference type="AlphaFoldDB" id="A0A0L6VZV8"/>
<keyword evidence="2" id="KW-0812">Transmembrane</keyword>
<dbReference type="InterPro" id="IPR008984">
    <property type="entry name" value="SMAD_FHA_dom_sf"/>
</dbReference>
<keyword evidence="2" id="KW-0472">Membrane</keyword>
<evidence type="ECO:0000259" key="3">
    <source>
        <dbReference type="PROSITE" id="PS50006"/>
    </source>
</evidence>
<dbReference type="Pfam" id="PF00498">
    <property type="entry name" value="FHA"/>
    <property type="match status" value="1"/>
</dbReference>
<dbReference type="InterPro" id="IPR050923">
    <property type="entry name" value="Cell_Proc_Reg/RNA_Proc"/>
</dbReference>
<evidence type="ECO:0000256" key="1">
    <source>
        <dbReference type="SAM" id="MobiDB-lite"/>
    </source>
</evidence>
<feature type="region of interest" description="Disordered" evidence="1">
    <location>
        <begin position="201"/>
        <end position="228"/>
    </location>
</feature>
<name>A0A0L6VZV8_9FIRM</name>
<dbReference type="InterPro" id="IPR045962">
    <property type="entry name" value="DUF6382"/>
</dbReference>
<organism evidence="4 5">
    <name type="scientific">Thermincola ferriacetica</name>
    <dbReference type="NCBI Taxonomy" id="281456"/>
    <lineage>
        <taxon>Bacteria</taxon>
        <taxon>Bacillati</taxon>
        <taxon>Bacillota</taxon>
        <taxon>Clostridia</taxon>
        <taxon>Eubacteriales</taxon>
        <taxon>Thermincolaceae</taxon>
        <taxon>Thermincola</taxon>
    </lineage>
</organism>
<dbReference type="Pfam" id="PF19909">
    <property type="entry name" value="DUF6382"/>
    <property type="match status" value="1"/>
</dbReference>
<dbReference type="InterPro" id="IPR000253">
    <property type="entry name" value="FHA_dom"/>
</dbReference>